<proteinExistence type="predicted"/>
<evidence type="ECO:0000256" key="1">
    <source>
        <dbReference type="SAM" id="SignalP"/>
    </source>
</evidence>
<dbReference type="PROSITE" id="PS51257">
    <property type="entry name" value="PROKAR_LIPOPROTEIN"/>
    <property type="match status" value="1"/>
</dbReference>
<feature type="chain" id="PRO_5019575727" evidence="1">
    <location>
        <begin position="20"/>
        <end position="300"/>
    </location>
</feature>
<keyword evidence="1" id="KW-0732">Signal</keyword>
<protein>
    <submittedName>
        <fullName evidence="3">DUF4984 domain-containing protein</fullName>
    </submittedName>
</protein>
<accession>A0A413VIN5</accession>
<evidence type="ECO:0000313" key="4">
    <source>
        <dbReference type="Proteomes" id="UP000284379"/>
    </source>
</evidence>
<gene>
    <name evidence="3" type="ORF">DW888_15795</name>
</gene>
<dbReference type="Proteomes" id="UP000284379">
    <property type="component" value="Unassembled WGS sequence"/>
</dbReference>
<name>A0A413VIN5_9BACE</name>
<dbReference type="AlphaFoldDB" id="A0A413VIN5"/>
<feature type="domain" description="DUF4984" evidence="2">
    <location>
        <begin position="133"/>
        <end position="280"/>
    </location>
</feature>
<dbReference type="InterPro" id="IPR032283">
    <property type="entry name" value="DUF4984"/>
</dbReference>
<organism evidence="3 4">
    <name type="scientific">Bacteroides nordii</name>
    <dbReference type="NCBI Taxonomy" id="291645"/>
    <lineage>
        <taxon>Bacteria</taxon>
        <taxon>Pseudomonadati</taxon>
        <taxon>Bacteroidota</taxon>
        <taxon>Bacteroidia</taxon>
        <taxon>Bacteroidales</taxon>
        <taxon>Bacteroidaceae</taxon>
        <taxon>Bacteroides</taxon>
    </lineage>
</organism>
<evidence type="ECO:0000259" key="2">
    <source>
        <dbReference type="Pfam" id="PF16372"/>
    </source>
</evidence>
<evidence type="ECO:0000313" key="3">
    <source>
        <dbReference type="EMBL" id="RHB33443.1"/>
    </source>
</evidence>
<sequence>MKKSIYSLCVLFAILFVSCDSKEILYSGDSYVMFADSAMVMPVTVNSERTFDIVVAATQAMDYDRNYVVSVDVDHTNAIEGYHFELLNKNVLIKSGERTGVVTMKGYFDNMNRTDSLAVTLKLINDKNETMSLYGNTTNIFLFKCYPFNINDYIGDMRMTCTFPFSEDSKSFLVKSEKIDDHTMLIKAPFDDSYDLKVKFNASDDEPMNEEVTVVEQEAFLDAGYGLVFAQSVASNPSFFIAADRGVVLYLNIFLPKVGSFGTYLYIFEWISPYEAEAEKNGITPPYDIKVQPTGYSLKK</sequence>
<feature type="signal peptide" evidence="1">
    <location>
        <begin position="1"/>
        <end position="19"/>
    </location>
</feature>
<dbReference type="Pfam" id="PF16372">
    <property type="entry name" value="DUF4984"/>
    <property type="match status" value="1"/>
</dbReference>
<reference evidence="3 4" key="1">
    <citation type="submission" date="2018-08" db="EMBL/GenBank/DDBJ databases">
        <title>A genome reference for cultivated species of the human gut microbiota.</title>
        <authorList>
            <person name="Zou Y."/>
            <person name="Xue W."/>
            <person name="Luo G."/>
        </authorList>
    </citation>
    <scope>NUCLEOTIDE SEQUENCE [LARGE SCALE GENOMIC DNA]</scope>
    <source>
        <strain evidence="3 4">AM40-30BH</strain>
    </source>
</reference>
<dbReference type="RefSeq" id="WP_002562360.1">
    <property type="nucleotide sequence ID" value="NZ_CABJFV010000015.1"/>
</dbReference>
<comment type="caution">
    <text evidence="3">The sequence shown here is derived from an EMBL/GenBank/DDBJ whole genome shotgun (WGS) entry which is preliminary data.</text>
</comment>
<dbReference type="EMBL" id="QSGO01000015">
    <property type="protein sequence ID" value="RHB33443.1"/>
    <property type="molecule type" value="Genomic_DNA"/>
</dbReference>